<feature type="compositionally biased region" description="Low complexity" evidence="1">
    <location>
        <begin position="37"/>
        <end position="62"/>
    </location>
</feature>
<proteinExistence type="predicted"/>
<protein>
    <submittedName>
        <fullName evidence="2">Uncharacterized protein</fullName>
    </submittedName>
</protein>
<feature type="region of interest" description="Disordered" evidence="1">
    <location>
        <begin position="1"/>
        <end position="86"/>
    </location>
</feature>
<organism evidence="2 3">
    <name type="scientific">Absidia repens</name>
    <dbReference type="NCBI Taxonomy" id="90262"/>
    <lineage>
        <taxon>Eukaryota</taxon>
        <taxon>Fungi</taxon>
        <taxon>Fungi incertae sedis</taxon>
        <taxon>Mucoromycota</taxon>
        <taxon>Mucoromycotina</taxon>
        <taxon>Mucoromycetes</taxon>
        <taxon>Mucorales</taxon>
        <taxon>Cunninghamellaceae</taxon>
        <taxon>Absidia</taxon>
    </lineage>
</organism>
<dbReference type="EMBL" id="MCGE01000017">
    <property type="protein sequence ID" value="ORZ13073.1"/>
    <property type="molecule type" value="Genomic_DNA"/>
</dbReference>
<dbReference type="Proteomes" id="UP000193560">
    <property type="component" value="Unassembled WGS sequence"/>
</dbReference>
<sequence length="263" mass="28999">MSSYFTKQPSHVTRMKVPPTPGLFLDEESNRHLDLHSGSSSLAPSSPSSPPQQQQQHQQCMLPQPPSPSTQILTPPMESHMTGEEPKSKYALNLSAPNLFNNALFSSFPTTTTPLSLANVPPLVAPSLFTASDDASQHQRFDISPHVPSQSRVLDSSIYQQQKNQSFSFLHNNYQLSRSMYSTTPQLAPFPFQTEDCYSSTVDPFSSDLCNNATAQWPIASQQPSLFMHDLLVADPTMTTTTGDKRRSLEILACGGKKKKQNG</sequence>
<comment type="caution">
    <text evidence="2">The sequence shown here is derived from an EMBL/GenBank/DDBJ whole genome shotgun (WGS) entry which is preliminary data.</text>
</comment>
<accession>A0A1X2IAW2</accession>
<dbReference type="AlphaFoldDB" id="A0A1X2IAW2"/>
<gene>
    <name evidence="2" type="ORF">BCR42DRAFT_70739</name>
</gene>
<feature type="compositionally biased region" description="Polar residues" evidence="1">
    <location>
        <begin position="1"/>
        <end position="11"/>
    </location>
</feature>
<keyword evidence="3" id="KW-1185">Reference proteome</keyword>
<evidence type="ECO:0000313" key="3">
    <source>
        <dbReference type="Proteomes" id="UP000193560"/>
    </source>
</evidence>
<reference evidence="2 3" key="1">
    <citation type="submission" date="2016-07" db="EMBL/GenBank/DDBJ databases">
        <title>Pervasive Adenine N6-methylation of Active Genes in Fungi.</title>
        <authorList>
            <consortium name="DOE Joint Genome Institute"/>
            <person name="Mondo S.J."/>
            <person name="Dannebaum R.O."/>
            <person name="Kuo R.C."/>
            <person name="Labutti K."/>
            <person name="Haridas S."/>
            <person name="Kuo A."/>
            <person name="Salamov A."/>
            <person name="Ahrendt S.R."/>
            <person name="Lipzen A."/>
            <person name="Sullivan W."/>
            <person name="Andreopoulos W.B."/>
            <person name="Clum A."/>
            <person name="Lindquist E."/>
            <person name="Daum C."/>
            <person name="Ramamoorthy G.K."/>
            <person name="Gryganskyi A."/>
            <person name="Culley D."/>
            <person name="Magnuson J.K."/>
            <person name="James T.Y."/>
            <person name="O'Malley M.A."/>
            <person name="Stajich J.E."/>
            <person name="Spatafora J.W."/>
            <person name="Visel A."/>
            <person name="Grigoriev I.V."/>
        </authorList>
    </citation>
    <scope>NUCLEOTIDE SEQUENCE [LARGE SCALE GENOMIC DNA]</scope>
    <source>
        <strain evidence="2 3">NRRL 1336</strain>
    </source>
</reference>
<evidence type="ECO:0000313" key="2">
    <source>
        <dbReference type="EMBL" id="ORZ13073.1"/>
    </source>
</evidence>
<evidence type="ECO:0000256" key="1">
    <source>
        <dbReference type="SAM" id="MobiDB-lite"/>
    </source>
</evidence>
<name>A0A1X2IAW2_9FUNG</name>